<proteinExistence type="predicted"/>
<name>A0A6J7BXG1_9ZZZZ</name>
<accession>A0A6J7BXG1</accession>
<organism evidence="1">
    <name type="scientific">freshwater metagenome</name>
    <dbReference type="NCBI Taxonomy" id="449393"/>
    <lineage>
        <taxon>unclassified sequences</taxon>
        <taxon>metagenomes</taxon>
        <taxon>ecological metagenomes</taxon>
    </lineage>
</organism>
<reference evidence="1" key="1">
    <citation type="submission" date="2020-05" db="EMBL/GenBank/DDBJ databases">
        <authorList>
            <person name="Chiriac C."/>
            <person name="Salcher M."/>
            <person name="Ghai R."/>
            <person name="Kavagutti S V."/>
        </authorList>
    </citation>
    <scope>NUCLEOTIDE SEQUENCE</scope>
</reference>
<evidence type="ECO:0000313" key="1">
    <source>
        <dbReference type="EMBL" id="CAB4850406.1"/>
    </source>
</evidence>
<dbReference type="EMBL" id="CAFBIY010000053">
    <property type="protein sequence ID" value="CAB4850406.1"/>
    <property type="molecule type" value="Genomic_DNA"/>
</dbReference>
<dbReference type="AlphaFoldDB" id="A0A6J7BXG1"/>
<protein>
    <submittedName>
        <fullName evidence="1">Unannotated protein</fullName>
    </submittedName>
</protein>
<gene>
    <name evidence="1" type="ORF">UFOPK3267_01175</name>
</gene>
<sequence length="71" mass="7767">MNQPVLPLPNTHTPVANVAAPMAKAIIAIPAARLVRRRSVSCRPSLARRATKSETMLPSVPVAGERRRLFR</sequence>